<dbReference type="InterPro" id="IPR047955">
    <property type="entry name" value="DrmC-like"/>
</dbReference>
<evidence type="ECO:0000256" key="1">
    <source>
        <dbReference type="SAM" id="MobiDB-lite"/>
    </source>
</evidence>
<accession>A0ABS8GNS1</accession>
<evidence type="ECO:0000259" key="2">
    <source>
        <dbReference type="PROSITE" id="PS50035"/>
    </source>
</evidence>
<dbReference type="NCBIfam" id="NF038319">
    <property type="entry name" value="DISARM_DrmC_I"/>
    <property type="match status" value="1"/>
</dbReference>
<reference evidence="3" key="1">
    <citation type="submission" date="2021-10" db="EMBL/GenBank/DDBJ databases">
        <title>Novel species in genus Arthrobacter.</title>
        <authorList>
            <person name="Liu Y."/>
        </authorList>
    </citation>
    <scope>NUCLEOTIDE SEQUENCE</scope>
    <source>
        <strain evidence="3">Zg-Y786</strain>
    </source>
</reference>
<feature type="region of interest" description="Disordered" evidence="1">
    <location>
        <begin position="1"/>
        <end position="21"/>
    </location>
</feature>
<evidence type="ECO:0000313" key="3">
    <source>
        <dbReference type="EMBL" id="MCC3266913.1"/>
    </source>
</evidence>
<comment type="caution">
    <text evidence="3">The sequence shown here is derived from an EMBL/GenBank/DDBJ whole genome shotgun (WGS) entry which is preliminary data.</text>
</comment>
<gene>
    <name evidence="3" type="primary">drmC</name>
    <name evidence="3" type="ORF">LJ752_12780</name>
</gene>
<dbReference type="Pfam" id="PF13091">
    <property type="entry name" value="PLDc_2"/>
    <property type="match status" value="1"/>
</dbReference>
<keyword evidence="4" id="KW-1185">Reference proteome</keyword>
<name>A0ABS8GNS1_9MICC</name>
<dbReference type="PROSITE" id="PS50035">
    <property type="entry name" value="PLD"/>
    <property type="match status" value="1"/>
</dbReference>
<evidence type="ECO:0000313" key="4">
    <source>
        <dbReference type="Proteomes" id="UP001139168"/>
    </source>
</evidence>
<dbReference type="SMART" id="SM00155">
    <property type="entry name" value="PLDc"/>
    <property type="match status" value="1"/>
</dbReference>
<dbReference type="Proteomes" id="UP001139168">
    <property type="component" value="Unassembled WGS sequence"/>
</dbReference>
<sequence length="280" mass="29798">MPWPPRRLAREPTGSSTGGSLSICPVRPGLVSLTETPVNKANAFHQLGTLLTATEAGLVAEALEEGESLTSAVGIIDVAKRADVSRLLGAAGLRFEGDLVSSVLRGIEGARSTKRSVDTLWTSPGHVFGSGALTTSLTSLVEGARRSVVCSTFNFQKTSGMWTALHNAAKRPSMGVRVYIDAQANTGGYGPSPLDVAAWISPGVVLQTKPFDGNPVRNHAKFVCVDQRFVAITSANFSWSAEYGNIELGLVLDDGRLAERIEGELRAAEPHLYEKVSPRR</sequence>
<dbReference type="InterPro" id="IPR001736">
    <property type="entry name" value="PLipase_D/transphosphatidylase"/>
</dbReference>
<dbReference type="InterPro" id="IPR025202">
    <property type="entry name" value="PLD-like_dom"/>
</dbReference>
<proteinExistence type="predicted"/>
<dbReference type="Gene3D" id="3.30.870.10">
    <property type="entry name" value="Endonuclease Chain A"/>
    <property type="match status" value="1"/>
</dbReference>
<dbReference type="EMBL" id="JAJFZQ010000006">
    <property type="protein sequence ID" value="MCC3266913.1"/>
    <property type="molecule type" value="Genomic_DNA"/>
</dbReference>
<protein>
    <submittedName>
        <fullName evidence="3">DISARM system phospholipase D-like protein DrmC</fullName>
    </submittedName>
</protein>
<dbReference type="RefSeq" id="WP_227891720.1">
    <property type="nucleotide sequence ID" value="NZ_JAJFZQ010000006.1"/>
</dbReference>
<feature type="domain" description="PLD phosphodiesterase" evidence="2">
    <location>
        <begin position="214"/>
        <end position="241"/>
    </location>
</feature>
<dbReference type="SUPFAM" id="SSF56024">
    <property type="entry name" value="Phospholipase D/nuclease"/>
    <property type="match status" value="1"/>
</dbReference>
<organism evidence="3 4">
    <name type="scientific">Arthrobacter gengyunqii</name>
    <dbReference type="NCBI Taxonomy" id="2886940"/>
    <lineage>
        <taxon>Bacteria</taxon>
        <taxon>Bacillati</taxon>
        <taxon>Actinomycetota</taxon>
        <taxon>Actinomycetes</taxon>
        <taxon>Micrococcales</taxon>
        <taxon>Micrococcaceae</taxon>
        <taxon>Arthrobacter</taxon>
    </lineage>
</organism>